<accession>A0A6J4PUG7</accession>
<feature type="non-terminal residue" evidence="2">
    <location>
        <position position="211"/>
    </location>
</feature>
<feature type="non-terminal residue" evidence="2">
    <location>
        <position position="1"/>
    </location>
</feature>
<name>A0A6J4PUG7_9ACTN</name>
<reference evidence="2" key="1">
    <citation type="submission" date="2020-02" db="EMBL/GenBank/DDBJ databases">
        <authorList>
            <person name="Meier V. D."/>
        </authorList>
    </citation>
    <scope>NUCLEOTIDE SEQUENCE</scope>
    <source>
        <strain evidence="2">AVDCRST_MAG03</strain>
    </source>
</reference>
<proteinExistence type="predicted"/>
<sequence>GHDGRRFGQWVTFRDQARHRARRRAGRGHLRAQRDRHDHLLRIGASGRGRDAPAHRGHSGALPLAGLRTPGTGVGLRLRRPARLQGGLPVVRGRLGLRRRRVTQDGGRAGPLRLALRGAGPPGLLQRLRRGHVAEPGERGAARVGRVPARRRLPGGRLQDGRLARRGMVASPPARKGGGPGSPHRPALGCGLGGVGDRPGERPAAPPKPPV</sequence>
<keyword evidence="2" id="KW-0808">Transferase</keyword>
<gene>
    <name evidence="2" type="ORF">AVDCRST_MAG03-2926</name>
</gene>
<dbReference type="AlphaFoldDB" id="A0A6J4PUG7"/>
<organism evidence="2">
    <name type="scientific">uncultured Rubrobacteraceae bacterium</name>
    <dbReference type="NCBI Taxonomy" id="349277"/>
    <lineage>
        <taxon>Bacteria</taxon>
        <taxon>Bacillati</taxon>
        <taxon>Actinomycetota</taxon>
        <taxon>Rubrobacteria</taxon>
        <taxon>Rubrobacterales</taxon>
        <taxon>Rubrobacteraceae</taxon>
        <taxon>environmental samples</taxon>
    </lineage>
</organism>
<feature type="region of interest" description="Disordered" evidence="1">
    <location>
        <begin position="152"/>
        <end position="211"/>
    </location>
</feature>
<evidence type="ECO:0000256" key="1">
    <source>
        <dbReference type="SAM" id="MobiDB-lite"/>
    </source>
</evidence>
<evidence type="ECO:0000313" key="2">
    <source>
        <dbReference type="EMBL" id="CAA9426432.1"/>
    </source>
</evidence>
<protein>
    <submittedName>
        <fullName evidence="2">Acetyltransferase, GNAT family</fullName>
    </submittedName>
</protein>
<dbReference type="EMBL" id="CADCUT010000175">
    <property type="protein sequence ID" value="CAA9426432.1"/>
    <property type="molecule type" value="Genomic_DNA"/>
</dbReference>
<dbReference type="GO" id="GO:0016740">
    <property type="term" value="F:transferase activity"/>
    <property type="evidence" value="ECO:0007669"/>
    <property type="project" value="UniProtKB-KW"/>
</dbReference>